<reference evidence="3 4" key="2">
    <citation type="submission" date="2018-11" db="EMBL/GenBank/DDBJ databases">
        <authorList>
            <consortium name="Pathogen Informatics"/>
        </authorList>
    </citation>
    <scope>NUCLEOTIDE SEQUENCE [LARGE SCALE GENOMIC DNA]</scope>
    <source>
        <strain evidence="3 4">Egypt</strain>
    </source>
</reference>
<dbReference type="GO" id="GO:0012506">
    <property type="term" value="C:vesicle membrane"/>
    <property type="evidence" value="ECO:0007669"/>
    <property type="project" value="TreeGrafter"/>
</dbReference>
<evidence type="ECO:0000313" key="3">
    <source>
        <dbReference type="EMBL" id="VDP90306.1"/>
    </source>
</evidence>
<keyword evidence="4" id="KW-1185">Reference proteome</keyword>
<dbReference type="AlphaFoldDB" id="A0A183B1E8"/>
<feature type="domain" description="TUG ubiquitin-like" evidence="2">
    <location>
        <begin position="10"/>
        <end position="70"/>
    </location>
</feature>
<evidence type="ECO:0000313" key="4">
    <source>
        <dbReference type="Proteomes" id="UP000272942"/>
    </source>
</evidence>
<dbReference type="CDD" id="cd16105">
    <property type="entry name" value="Ubl_ASPSCR1_like"/>
    <property type="match status" value="1"/>
</dbReference>
<dbReference type="PANTHER" id="PTHR46467:SF1">
    <property type="entry name" value="TETHER CONTAINING UBX DOMAIN FOR GLUT4"/>
    <property type="match status" value="1"/>
</dbReference>
<protein>
    <submittedName>
        <fullName evidence="5">TUG-UBL1 domain-containing protein</fullName>
    </submittedName>
</protein>
<sequence length="327" mass="36433">MPFLLIQYPSGHRANIEIQPNTTLRKVLELACEKRALDCSKYSLTYNRRPVDLSTFFRFSGLVNRATLDLVPLNDEESRRMNESTTQIVGETKLRTTLLRDLGVSSGSVLLQLHHCSPADLPPQPPSPPPQKLLVGQEKQSIESCSLSPPTAPTTLQAVDSEPKRPRTGDSAQEHSLTPLPRLLIDEREEHQVIPDISQSYRTDGQNGSTNAMLTNQTDPNDFPIWSVFATPPQVSMFDHKPDKEQQRVSETPQTLGEILGIGLTLERGPLPGPTESPYVFQNFSFPSESETMDIQDDRGVHSPRCFTAHNPGSLSAVGIKYDRRKQ</sequence>
<reference evidence="5" key="1">
    <citation type="submission" date="2016-06" db="UniProtKB">
        <authorList>
            <consortium name="WormBaseParasite"/>
        </authorList>
    </citation>
    <scope>IDENTIFICATION</scope>
</reference>
<dbReference type="PANTHER" id="PTHR46467">
    <property type="entry name" value="TETHER CONTAINING UBX DOMAIN FOR GLUT4"/>
    <property type="match status" value="1"/>
</dbReference>
<dbReference type="WBParaSite" id="ECPE_0001307101-mRNA-1">
    <property type="protein sequence ID" value="ECPE_0001307101-mRNA-1"/>
    <property type="gene ID" value="ECPE_0001307101"/>
</dbReference>
<dbReference type="GO" id="GO:0005634">
    <property type="term" value="C:nucleus"/>
    <property type="evidence" value="ECO:0007669"/>
    <property type="project" value="TreeGrafter"/>
</dbReference>
<dbReference type="GO" id="GO:0005737">
    <property type="term" value="C:cytoplasm"/>
    <property type="evidence" value="ECO:0007669"/>
    <property type="project" value="TreeGrafter"/>
</dbReference>
<evidence type="ECO:0000256" key="1">
    <source>
        <dbReference type="SAM" id="MobiDB-lite"/>
    </source>
</evidence>
<feature type="compositionally biased region" description="Pro residues" evidence="1">
    <location>
        <begin position="120"/>
        <end position="131"/>
    </location>
</feature>
<dbReference type="Gene3D" id="3.10.20.90">
    <property type="entry name" value="Phosphatidylinositol 3-kinase Catalytic Subunit, Chain A, domain 1"/>
    <property type="match status" value="1"/>
</dbReference>
<evidence type="ECO:0000259" key="2">
    <source>
        <dbReference type="Pfam" id="PF11470"/>
    </source>
</evidence>
<dbReference type="SUPFAM" id="SSF54236">
    <property type="entry name" value="Ubiquitin-like"/>
    <property type="match status" value="1"/>
</dbReference>
<dbReference type="InterPro" id="IPR029071">
    <property type="entry name" value="Ubiquitin-like_domsf"/>
</dbReference>
<proteinExistence type="predicted"/>
<dbReference type="GO" id="GO:0006886">
    <property type="term" value="P:intracellular protein transport"/>
    <property type="evidence" value="ECO:0007669"/>
    <property type="project" value="TreeGrafter"/>
</dbReference>
<dbReference type="InterPro" id="IPR021569">
    <property type="entry name" value="TUG-UBL1"/>
</dbReference>
<gene>
    <name evidence="3" type="ORF">ECPE_LOCUS13034</name>
</gene>
<organism evidence="5">
    <name type="scientific">Echinostoma caproni</name>
    <dbReference type="NCBI Taxonomy" id="27848"/>
    <lineage>
        <taxon>Eukaryota</taxon>
        <taxon>Metazoa</taxon>
        <taxon>Spiralia</taxon>
        <taxon>Lophotrochozoa</taxon>
        <taxon>Platyhelminthes</taxon>
        <taxon>Trematoda</taxon>
        <taxon>Digenea</taxon>
        <taxon>Plagiorchiida</taxon>
        <taxon>Echinostomata</taxon>
        <taxon>Echinostomatoidea</taxon>
        <taxon>Echinostomatidae</taxon>
        <taxon>Echinostoma</taxon>
    </lineage>
</organism>
<dbReference type="Pfam" id="PF11470">
    <property type="entry name" value="TUG-UBL1"/>
    <property type="match status" value="1"/>
</dbReference>
<evidence type="ECO:0000313" key="5">
    <source>
        <dbReference type="WBParaSite" id="ECPE_0001307101-mRNA-1"/>
    </source>
</evidence>
<dbReference type="OrthoDB" id="440781at2759"/>
<feature type="region of interest" description="Disordered" evidence="1">
    <location>
        <begin position="116"/>
        <end position="180"/>
    </location>
</feature>
<name>A0A183B1E8_9TREM</name>
<feature type="compositionally biased region" description="Polar residues" evidence="1">
    <location>
        <begin position="138"/>
        <end position="158"/>
    </location>
</feature>
<dbReference type="EMBL" id="UZAN01054143">
    <property type="protein sequence ID" value="VDP90306.1"/>
    <property type="molecule type" value="Genomic_DNA"/>
</dbReference>
<accession>A0A183B1E8</accession>
<dbReference type="Proteomes" id="UP000272942">
    <property type="component" value="Unassembled WGS sequence"/>
</dbReference>